<evidence type="ECO:0000256" key="1">
    <source>
        <dbReference type="SAM" id="MobiDB-lite"/>
    </source>
</evidence>
<dbReference type="EMBL" id="CAEZUJ010000053">
    <property type="protein sequence ID" value="CAB4605439.1"/>
    <property type="molecule type" value="Genomic_DNA"/>
</dbReference>
<dbReference type="Gene3D" id="2.60.40.2340">
    <property type="match status" value="1"/>
</dbReference>
<dbReference type="EMBL" id="CAEZZS010000053">
    <property type="protein sequence ID" value="CAB4781429.1"/>
    <property type="molecule type" value="Genomic_DNA"/>
</dbReference>
<dbReference type="EMBL" id="CAFBLI010000053">
    <property type="protein sequence ID" value="CAB4868473.1"/>
    <property type="molecule type" value="Genomic_DNA"/>
</dbReference>
<sequence length="543" mass="58652">MSAKVADQHQVVVNPRMRANLRICLALALLFFPNLVVDAAKADTYQGLLSFKFITPSGVYSWNKCPDGYTADITIPVGVDRSAMVATFELAPGATASLNGVPQISGVTANNVPESILYQAGDQANSAFYKIFINRSTGCPNQIAPNAPATTTPPTTTPAPATTTPNEIAIASAKKKAEIGGDPDVTCWPSQYAKGKTWIFEYRKILRSTSSTGKKIESWGPSQLNEITQWIFYHRPESGGAWKKIVLSGKSKYIKLSGPGNGVEFGVVGYVGSEKVCNIGYPRTLGSFHSYGTGKYNDAAYKADNAKSEADALADRAWMEERSKITCDPNGKCPLGSTGPGGGIIFYDAGGKKSWGRYLEAAPLNQEWANAISENPDPWCIAVEVINGKKSMGTEKIMSLKGKFEKGIGYGAANTKLLVKNCVGGGAGATANAYDGGGKSDWFLPSKDELNELMKFAFNEKKLGVKQYANYGNNYYLKKYLRGDLKIGTWNEITYWSSTIFDVAIDSKNGNCPQCAWAAGTTEGLPTPGYLSQNWSVRPIRYV</sequence>
<name>A0A6J6H0Q7_9ZZZZ</name>
<feature type="compositionally biased region" description="Low complexity" evidence="1">
    <location>
        <begin position="144"/>
        <end position="163"/>
    </location>
</feature>
<organism evidence="2">
    <name type="scientific">freshwater metagenome</name>
    <dbReference type="NCBI Taxonomy" id="449393"/>
    <lineage>
        <taxon>unclassified sequences</taxon>
        <taxon>metagenomes</taxon>
        <taxon>ecological metagenomes</taxon>
    </lineage>
</organism>
<evidence type="ECO:0000313" key="4">
    <source>
        <dbReference type="EMBL" id="CAB4868473.1"/>
    </source>
</evidence>
<accession>A0A6J6H0Q7</accession>
<reference evidence="2" key="1">
    <citation type="submission" date="2020-05" db="EMBL/GenBank/DDBJ databases">
        <authorList>
            <person name="Chiriac C."/>
            <person name="Salcher M."/>
            <person name="Ghai R."/>
            <person name="Kavagutti S V."/>
        </authorList>
    </citation>
    <scope>NUCLEOTIDE SEQUENCE</scope>
</reference>
<feature type="region of interest" description="Disordered" evidence="1">
    <location>
        <begin position="143"/>
        <end position="163"/>
    </location>
</feature>
<evidence type="ECO:0000313" key="2">
    <source>
        <dbReference type="EMBL" id="CAB4605439.1"/>
    </source>
</evidence>
<proteinExistence type="predicted"/>
<gene>
    <name evidence="2" type="ORF">UFOPK1811_01094</name>
    <name evidence="3" type="ORF">UFOPK2922_01069</name>
    <name evidence="4" type="ORF">UFOPK3306_00797</name>
</gene>
<evidence type="ECO:0000313" key="3">
    <source>
        <dbReference type="EMBL" id="CAB4781429.1"/>
    </source>
</evidence>
<dbReference type="AlphaFoldDB" id="A0A6J6H0Q7"/>
<protein>
    <submittedName>
        <fullName evidence="2">Unannotated protein</fullName>
    </submittedName>
</protein>